<comment type="caution">
    <text evidence="13">The sequence shown here is derived from an EMBL/GenBank/DDBJ whole genome shotgun (WGS) entry which is preliminary data.</text>
</comment>
<evidence type="ECO:0000256" key="4">
    <source>
        <dbReference type="ARBA" id="ARBA00022642"/>
    </source>
</evidence>
<gene>
    <name evidence="11" type="primary">nadD</name>
    <name evidence="13" type="ORF">ACFQ14_08995</name>
</gene>
<dbReference type="NCBIfam" id="NF000843">
    <property type="entry name" value="PRK00071.2-2"/>
    <property type="match status" value="1"/>
</dbReference>
<evidence type="ECO:0000256" key="7">
    <source>
        <dbReference type="ARBA" id="ARBA00022741"/>
    </source>
</evidence>
<evidence type="ECO:0000256" key="3">
    <source>
        <dbReference type="ARBA" id="ARBA00009014"/>
    </source>
</evidence>
<dbReference type="EC" id="2.7.7.18" evidence="11"/>
<comment type="similarity">
    <text evidence="3 11">Belongs to the NadD family.</text>
</comment>
<evidence type="ECO:0000256" key="8">
    <source>
        <dbReference type="ARBA" id="ARBA00022840"/>
    </source>
</evidence>
<dbReference type="Proteomes" id="UP001597101">
    <property type="component" value="Unassembled WGS sequence"/>
</dbReference>
<keyword evidence="14" id="KW-1185">Reference proteome</keyword>
<evidence type="ECO:0000256" key="2">
    <source>
        <dbReference type="ARBA" id="ARBA00005019"/>
    </source>
</evidence>
<dbReference type="NCBIfam" id="NF000845">
    <property type="entry name" value="PRK00071.2-4"/>
    <property type="match status" value="1"/>
</dbReference>
<dbReference type="SUPFAM" id="SSF52374">
    <property type="entry name" value="Nucleotidylyl transferase"/>
    <property type="match status" value="1"/>
</dbReference>
<dbReference type="NCBIfam" id="TIGR00125">
    <property type="entry name" value="cyt_tran_rel"/>
    <property type="match status" value="1"/>
</dbReference>
<evidence type="ECO:0000313" key="14">
    <source>
        <dbReference type="Proteomes" id="UP001597101"/>
    </source>
</evidence>
<evidence type="ECO:0000256" key="6">
    <source>
        <dbReference type="ARBA" id="ARBA00022695"/>
    </source>
</evidence>
<comment type="pathway">
    <text evidence="2 11">Cofactor biosynthesis; NAD(+) biosynthesis; deamido-NAD(+) from nicotinate D-ribonucleotide: step 1/1.</text>
</comment>
<protein>
    <recommendedName>
        <fullName evidence="11">Probable nicotinate-nucleotide adenylyltransferase</fullName>
        <ecNumber evidence="11">2.7.7.18</ecNumber>
    </recommendedName>
    <alternativeName>
        <fullName evidence="11">Deamido-NAD(+) diphosphorylase</fullName>
    </alternativeName>
    <alternativeName>
        <fullName evidence="11">Deamido-NAD(+) pyrophosphorylase</fullName>
    </alternativeName>
    <alternativeName>
        <fullName evidence="11">Nicotinate mononucleotide adenylyltransferase</fullName>
        <shortName evidence="11">NaMN adenylyltransferase</shortName>
    </alternativeName>
</protein>
<dbReference type="PANTHER" id="PTHR39321">
    <property type="entry name" value="NICOTINATE-NUCLEOTIDE ADENYLYLTRANSFERASE-RELATED"/>
    <property type="match status" value="1"/>
</dbReference>
<organism evidence="13 14">
    <name type="scientific">Pseudahrensia aquimaris</name>
    <dbReference type="NCBI Taxonomy" id="744461"/>
    <lineage>
        <taxon>Bacteria</taxon>
        <taxon>Pseudomonadati</taxon>
        <taxon>Pseudomonadota</taxon>
        <taxon>Alphaproteobacteria</taxon>
        <taxon>Hyphomicrobiales</taxon>
        <taxon>Ahrensiaceae</taxon>
        <taxon>Pseudahrensia</taxon>
    </lineage>
</organism>
<dbReference type="RefSeq" id="WP_377212937.1">
    <property type="nucleotide sequence ID" value="NZ_JBHTJV010000009.1"/>
</dbReference>
<evidence type="ECO:0000256" key="1">
    <source>
        <dbReference type="ARBA" id="ARBA00002324"/>
    </source>
</evidence>
<comment type="catalytic activity">
    <reaction evidence="10 11">
        <text>nicotinate beta-D-ribonucleotide + ATP + H(+) = deamido-NAD(+) + diphosphate</text>
        <dbReference type="Rhea" id="RHEA:22860"/>
        <dbReference type="ChEBI" id="CHEBI:15378"/>
        <dbReference type="ChEBI" id="CHEBI:30616"/>
        <dbReference type="ChEBI" id="CHEBI:33019"/>
        <dbReference type="ChEBI" id="CHEBI:57502"/>
        <dbReference type="ChEBI" id="CHEBI:58437"/>
        <dbReference type="EC" id="2.7.7.18"/>
    </reaction>
</comment>
<keyword evidence="9 11" id="KW-0520">NAD</keyword>
<comment type="function">
    <text evidence="1 11">Catalyzes the reversible adenylation of nicotinate mononucleotide (NaMN) to nicotinic acid adenine dinucleotide (NaAD).</text>
</comment>
<evidence type="ECO:0000259" key="12">
    <source>
        <dbReference type="Pfam" id="PF01467"/>
    </source>
</evidence>
<dbReference type="EMBL" id="JBHTJV010000009">
    <property type="protein sequence ID" value="MFD0916541.1"/>
    <property type="molecule type" value="Genomic_DNA"/>
</dbReference>
<keyword evidence="5 11" id="KW-0808">Transferase</keyword>
<evidence type="ECO:0000313" key="13">
    <source>
        <dbReference type="EMBL" id="MFD0916541.1"/>
    </source>
</evidence>
<feature type="domain" description="Cytidyltransferase-like" evidence="12">
    <location>
        <begin position="12"/>
        <end position="191"/>
    </location>
</feature>
<evidence type="ECO:0000256" key="11">
    <source>
        <dbReference type="HAMAP-Rule" id="MF_00244"/>
    </source>
</evidence>
<keyword evidence="8 11" id="KW-0067">ATP-binding</keyword>
<evidence type="ECO:0000256" key="9">
    <source>
        <dbReference type="ARBA" id="ARBA00023027"/>
    </source>
</evidence>
<keyword evidence="6 11" id="KW-0548">Nucleotidyltransferase</keyword>
<sequence length="203" mass="22725">MPFAGSGQRIGLFGGSFNPPHDGHVHVCEQALRRLELDWIWWLVTPGNPLKDTSNLAPLEERLALCEAITPDPRMKITAIEAGLHSRYTADTLEHIVSRNPECHFVWIMGADNLGQFHRWDRWRDIAQLVPIAVIDRPGSAMALHSAPAAQTLRRYRLDEADAARLPLLEPPSWTFLHGPRSSLSSTALRAKQAMNISQDDAE</sequence>
<dbReference type="CDD" id="cd02165">
    <property type="entry name" value="NMNAT"/>
    <property type="match status" value="1"/>
</dbReference>
<dbReference type="Pfam" id="PF01467">
    <property type="entry name" value="CTP_transf_like"/>
    <property type="match status" value="1"/>
</dbReference>
<dbReference type="GO" id="GO:0004515">
    <property type="term" value="F:nicotinate-nucleotide adenylyltransferase activity"/>
    <property type="evidence" value="ECO:0007669"/>
    <property type="project" value="UniProtKB-EC"/>
</dbReference>
<dbReference type="Gene3D" id="3.40.50.620">
    <property type="entry name" value="HUPs"/>
    <property type="match status" value="1"/>
</dbReference>
<accession>A0ABW3FIE9</accession>
<dbReference type="InterPro" id="IPR014729">
    <property type="entry name" value="Rossmann-like_a/b/a_fold"/>
</dbReference>
<name>A0ABW3FIE9_9HYPH</name>
<dbReference type="InterPro" id="IPR004821">
    <property type="entry name" value="Cyt_trans-like"/>
</dbReference>
<evidence type="ECO:0000256" key="10">
    <source>
        <dbReference type="ARBA" id="ARBA00048721"/>
    </source>
</evidence>
<dbReference type="InterPro" id="IPR005248">
    <property type="entry name" value="NadD/NMNAT"/>
</dbReference>
<dbReference type="PANTHER" id="PTHR39321:SF3">
    <property type="entry name" value="PHOSPHOPANTETHEINE ADENYLYLTRANSFERASE"/>
    <property type="match status" value="1"/>
</dbReference>
<proteinExistence type="inferred from homology"/>
<dbReference type="NCBIfam" id="TIGR00482">
    <property type="entry name" value="nicotinate (nicotinamide) nucleotide adenylyltransferase"/>
    <property type="match status" value="1"/>
</dbReference>
<dbReference type="HAMAP" id="MF_00244">
    <property type="entry name" value="NaMN_adenylyltr"/>
    <property type="match status" value="1"/>
</dbReference>
<keyword evidence="4 11" id="KW-0662">Pyridine nucleotide biosynthesis</keyword>
<reference evidence="14" key="1">
    <citation type="journal article" date="2019" name="Int. J. Syst. Evol. Microbiol.">
        <title>The Global Catalogue of Microorganisms (GCM) 10K type strain sequencing project: providing services to taxonomists for standard genome sequencing and annotation.</title>
        <authorList>
            <consortium name="The Broad Institute Genomics Platform"/>
            <consortium name="The Broad Institute Genome Sequencing Center for Infectious Disease"/>
            <person name="Wu L."/>
            <person name="Ma J."/>
        </authorList>
    </citation>
    <scope>NUCLEOTIDE SEQUENCE [LARGE SCALE GENOMIC DNA]</scope>
    <source>
        <strain evidence="14">CCUG 60023</strain>
    </source>
</reference>
<keyword evidence="7 11" id="KW-0547">Nucleotide-binding</keyword>
<evidence type="ECO:0000256" key="5">
    <source>
        <dbReference type="ARBA" id="ARBA00022679"/>
    </source>
</evidence>